<evidence type="ECO:0000256" key="8">
    <source>
        <dbReference type="SAM" id="MobiDB-lite"/>
    </source>
</evidence>
<dbReference type="InterPro" id="IPR039756">
    <property type="entry name" value="Lsb6/PI4K2"/>
</dbReference>
<evidence type="ECO:0000259" key="9">
    <source>
        <dbReference type="Pfam" id="PF14961"/>
    </source>
</evidence>
<dbReference type="Pfam" id="PF14961">
    <property type="entry name" value="BROMI"/>
    <property type="match status" value="1"/>
</dbReference>
<evidence type="ECO:0000256" key="7">
    <source>
        <dbReference type="RuleBase" id="RU367084"/>
    </source>
</evidence>
<dbReference type="PANTHER" id="PTHR12865:SF6">
    <property type="entry name" value="PHOSPHATIDYLINOSITOL 4-KINASE TYPE 2-BETA"/>
    <property type="match status" value="1"/>
</dbReference>
<dbReference type="AlphaFoldDB" id="A0A1A6GDB9"/>
<feature type="domain" description="BROMI middle region" evidence="9">
    <location>
        <begin position="162"/>
        <end position="203"/>
    </location>
</feature>
<dbReference type="GO" id="GO:0005524">
    <property type="term" value="F:ATP binding"/>
    <property type="evidence" value="ECO:0007669"/>
    <property type="project" value="UniProtKB-UniRule"/>
</dbReference>
<keyword evidence="2 7" id="KW-0547">Nucleotide-binding</keyword>
<dbReference type="EC" id="2.7.1.67" evidence="7"/>
<keyword evidence="11" id="KW-1185">Reference proteome</keyword>
<feature type="region of interest" description="Disordered" evidence="8">
    <location>
        <begin position="1"/>
        <end position="24"/>
    </location>
</feature>
<keyword evidence="4 7" id="KW-0067">ATP-binding</keyword>
<dbReference type="PANTHER" id="PTHR12865">
    <property type="entry name" value="PHOSPHATIDYLINOSITOL 4-KINASE TYPE-II"/>
    <property type="match status" value="1"/>
</dbReference>
<dbReference type="GO" id="GO:0005802">
    <property type="term" value="C:trans-Golgi network"/>
    <property type="evidence" value="ECO:0007669"/>
    <property type="project" value="TreeGrafter"/>
</dbReference>
<keyword evidence="1 7" id="KW-0808">Transferase</keyword>
<dbReference type="STRING" id="56216.A0A1A6GDB9"/>
<name>A0A1A6GDB9_NEOLE</name>
<keyword evidence="3 7" id="KW-0418">Kinase</keyword>
<dbReference type="InterPro" id="IPR032735">
    <property type="entry name" value="BROMI_M"/>
</dbReference>
<dbReference type="GO" id="GO:0007030">
    <property type="term" value="P:Golgi organization"/>
    <property type="evidence" value="ECO:0007669"/>
    <property type="project" value="TreeGrafter"/>
</dbReference>
<dbReference type="GO" id="GO:0004430">
    <property type="term" value="F:1-phosphatidylinositol 4-kinase activity"/>
    <property type="evidence" value="ECO:0007669"/>
    <property type="project" value="UniProtKB-UniRule"/>
</dbReference>
<evidence type="ECO:0000256" key="1">
    <source>
        <dbReference type="ARBA" id="ARBA00022679"/>
    </source>
</evidence>
<dbReference type="GO" id="GO:0005886">
    <property type="term" value="C:plasma membrane"/>
    <property type="evidence" value="ECO:0007669"/>
    <property type="project" value="TreeGrafter"/>
</dbReference>
<dbReference type="OrthoDB" id="3349449at2759"/>
<proteinExistence type="inferred from homology"/>
<dbReference type="GO" id="GO:0005768">
    <property type="term" value="C:endosome"/>
    <property type="evidence" value="ECO:0007669"/>
    <property type="project" value="TreeGrafter"/>
</dbReference>
<sequence length="203" mass="22494">MAEDCHPTCPSEDEDEEREPLLPRVAWAPPVSALRLQVDEGAAVPCEPTTDQPALEARDVSISTSLSIEQDRTRVASSEINTFLEDPEFADIVLRAEQAIEIPRKNLSRGYLSEADTYLVDAKLQLGIAPKTKVVWLVSETFNYSAIDSAKSRGKKYALEIVPKSFLALVNLLSYPAVYELTGNQELPNKAEYSLREVPTCII</sequence>
<keyword evidence="7" id="KW-0472">Membrane</keyword>
<comment type="caution">
    <text evidence="10">The sequence shown here is derived from an EMBL/GenBank/DDBJ whole genome shotgun (WGS) entry which is preliminary data.</text>
</comment>
<dbReference type="GO" id="GO:0005765">
    <property type="term" value="C:lysosomal membrane"/>
    <property type="evidence" value="ECO:0007669"/>
    <property type="project" value="TreeGrafter"/>
</dbReference>
<comment type="similarity">
    <text evidence="7">Belongs to the PI3/PI4-kinase family. Type II PI4K subfamily.</text>
</comment>
<comment type="subcellular location">
    <subcellularLocation>
        <location evidence="7">Membrane</location>
        <topology evidence="7">Peripheral membrane protein</topology>
    </subcellularLocation>
</comment>
<dbReference type="GO" id="GO:0007032">
    <property type="term" value="P:endosome organization"/>
    <property type="evidence" value="ECO:0007669"/>
    <property type="project" value="TreeGrafter"/>
</dbReference>
<organism evidence="10 11">
    <name type="scientific">Neotoma lepida</name>
    <name type="common">Desert woodrat</name>
    <dbReference type="NCBI Taxonomy" id="56216"/>
    <lineage>
        <taxon>Eukaryota</taxon>
        <taxon>Metazoa</taxon>
        <taxon>Chordata</taxon>
        <taxon>Craniata</taxon>
        <taxon>Vertebrata</taxon>
        <taxon>Euteleostomi</taxon>
        <taxon>Mammalia</taxon>
        <taxon>Eutheria</taxon>
        <taxon>Euarchontoglires</taxon>
        <taxon>Glires</taxon>
        <taxon>Rodentia</taxon>
        <taxon>Myomorpha</taxon>
        <taxon>Muroidea</taxon>
        <taxon>Cricetidae</taxon>
        <taxon>Neotominae</taxon>
        <taxon>Neotoma</taxon>
    </lineage>
</organism>
<evidence type="ECO:0000256" key="6">
    <source>
        <dbReference type="ARBA" id="ARBA00036767"/>
    </source>
</evidence>
<protein>
    <recommendedName>
        <fullName evidence="7">Phosphatidylinositol 4-kinase type 2</fullName>
        <ecNumber evidence="7">2.7.1.67</ecNumber>
    </recommendedName>
</protein>
<accession>A0A1A6GDB9</accession>
<dbReference type="Proteomes" id="UP000092124">
    <property type="component" value="Unassembled WGS sequence"/>
</dbReference>
<evidence type="ECO:0000313" key="10">
    <source>
        <dbReference type="EMBL" id="OBS64223.1"/>
    </source>
</evidence>
<dbReference type="EMBL" id="LZPO01097283">
    <property type="protein sequence ID" value="OBS64223.1"/>
    <property type="molecule type" value="Genomic_DNA"/>
</dbReference>
<comment type="catalytic activity">
    <reaction evidence="6">
        <text>a 1,2-diacyl-sn-glycero-3-phospho-(1D-myo-inositol) + ATP = a 1,2-diacyl-sn-glycero-3-phospho-(1D-myo-inositol 4-phosphate) + ADP + H(+)</text>
        <dbReference type="Rhea" id="RHEA:19877"/>
        <dbReference type="ChEBI" id="CHEBI:15378"/>
        <dbReference type="ChEBI" id="CHEBI:30616"/>
        <dbReference type="ChEBI" id="CHEBI:57880"/>
        <dbReference type="ChEBI" id="CHEBI:58178"/>
        <dbReference type="ChEBI" id="CHEBI:456216"/>
        <dbReference type="EC" id="2.7.1.67"/>
    </reaction>
    <physiologicalReaction direction="left-to-right" evidence="6">
        <dbReference type="Rhea" id="RHEA:19878"/>
    </physiologicalReaction>
</comment>
<evidence type="ECO:0000256" key="2">
    <source>
        <dbReference type="ARBA" id="ARBA00022741"/>
    </source>
</evidence>
<evidence type="ECO:0000313" key="11">
    <source>
        <dbReference type="Proteomes" id="UP000092124"/>
    </source>
</evidence>
<reference evidence="10 11" key="1">
    <citation type="submission" date="2016-06" db="EMBL/GenBank/DDBJ databases">
        <title>The Draft Genome Sequence and Annotation of the Desert Woodrat Neotoma lepida.</title>
        <authorList>
            <person name="Campbell M."/>
            <person name="Oakeson K.F."/>
            <person name="Yandell M."/>
            <person name="Halpert J.R."/>
            <person name="Dearing D."/>
        </authorList>
    </citation>
    <scope>NUCLEOTIDE SEQUENCE [LARGE SCALE GENOMIC DNA]</scope>
    <source>
        <strain evidence="10">417</strain>
        <tissue evidence="10">Liver</tissue>
    </source>
</reference>
<evidence type="ECO:0000256" key="5">
    <source>
        <dbReference type="ARBA" id="ARBA00023098"/>
    </source>
</evidence>
<keyword evidence="5" id="KW-0443">Lipid metabolism</keyword>
<evidence type="ECO:0000256" key="3">
    <source>
        <dbReference type="ARBA" id="ARBA00022777"/>
    </source>
</evidence>
<feature type="non-terminal residue" evidence="10">
    <location>
        <position position="203"/>
    </location>
</feature>
<dbReference type="GO" id="GO:0046854">
    <property type="term" value="P:phosphatidylinositol phosphate biosynthetic process"/>
    <property type="evidence" value="ECO:0007669"/>
    <property type="project" value="UniProtKB-UniRule"/>
</dbReference>
<gene>
    <name evidence="10" type="ORF">A6R68_07238</name>
</gene>
<evidence type="ECO:0000256" key="4">
    <source>
        <dbReference type="ARBA" id="ARBA00022840"/>
    </source>
</evidence>